<dbReference type="GO" id="GO:0008218">
    <property type="term" value="P:bioluminescence"/>
    <property type="evidence" value="ECO:0007669"/>
    <property type="project" value="InterPro"/>
</dbReference>
<dbReference type="GO" id="GO:0047474">
    <property type="term" value="F:long-chain fatty acid--protein ligase activity"/>
    <property type="evidence" value="ECO:0007669"/>
    <property type="project" value="InterPro"/>
</dbReference>
<evidence type="ECO:0000313" key="2">
    <source>
        <dbReference type="EMBL" id="TCD15524.1"/>
    </source>
</evidence>
<evidence type="ECO:0000259" key="1">
    <source>
        <dbReference type="Pfam" id="PF04443"/>
    </source>
</evidence>
<reference evidence="2 3" key="1">
    <citation type="journal article" date="2015" name="Antonie Van Leeuwenhoek">
        <title>Oricola cellulosilytica gen. nov., sp. nov., a cellulose-degrading bacterium of the family Phyllobacteriaceae isolated from surface seashore water, and emended descriptions of Mesorhizobium loti and Phyllobacterium myrsinacearum.</title>
        <authorList>
            <person name="Hameed A."/>
            <person name="Shahina M."/>
            <person name="Lai W.A."/>
            <person name="Lin S.Y."/>
            <person name="Young L.S."/>
            <person name="Liu Y.C."/>
            <person name="Hsu Y.H."/>
            <person name="Young C.C."/>
        </authorList>
    </citation>
    <scope>NUCLEOTIDE SEQUENCE [LARGE SCALE GENOMIC DNA]</scope>
    <source>
        <strain evidence="2 3">KCTC 52183</strain>
    </source>
</reference>
<feature type="domain" description="Acyl-protein synthetase LuxE" evidence="1">
    <location>
        <begin position="10"/>
        <end position="349"/>
    </location>
</feature>
<accession>A0A4R0PJB0</accession>
<dbReference type="InterPro" id="IPR007534">
    <property type="entry name" value="LuxE"/>
</dbReference>
<dbReference type="SUPFAM" id="SSF56801">
    <property type="entry name" value="Acetyl-CoA synthetase-like"/>
    <property type="match status" value="1"/>
</dbReference>
<organism evidence="2 3">
    <name type="scientific">Oricola cellulosilytica</name>
    <dbReference type="NCBI Taxonomy" id="1429082"/>
    <lineage>
        <taxon>Bacteria</taxon>
        <taxon>Pseudomonadati</taxon>
        <taxon>Pseudomonadota</taxon>
        <taxon>Alphaproteobacteria</taxon>
        <taxon>Hyphomicrobiales</taxon>
        <taxon>Ahrensiaceae</taxon>
        <taxon>Oricola</taxon>
    </lineage>
</organism>
<dbReference type="AlphaFoldDB" id="A0A4R0PJB0"/>
<dbReference type="EMBL" id="SJST01000002">
    <property type="protein sequence ID" value="TCD15524.1"/>
    <property type="molecule type" value="Genomic_DNA"/>
</dbReference>
<comment type="caution">
    <text evidence="2">The sequence shown here is derived from an EMBL/GenBank/DDBJ whole genome shotgun (WGS) entry which is preliminary data.</text>
</comment>
<dbReference type="Proteomes" id="UP000291301">
    <property type="component" value="Unassembled WGS sequence"/>
</dbReference>
<dbReference type="Pfam" id="PF04443">
    <property type="entry name" value="LuxE"/>
    <property type="match status" value="1"/>
</dbReference>
<gene>
    <name evidence="2" type="ORF">E0D97_07600</name>
</gene>
<proteinExistence type="predicted"/>
<dbReference type="OrthoDB" id="3597198at2"/>
<dbReference type="InterPro" id="IPR042099">
    <property type="entry name" value="ANL_N_sf"/>
</dbReference>
<name>A0A4R0PJB0_9HYPH</name>
<evidence type="ECO:0000313" key="3">
    <source>
        <dbReference type="Proteomes" id="UP000291301"/>
    </source>
</evidence>
<dbReference type="Gene3D" id="3.40.50.12780">
    <property type="entry name" value="N-terminal domain of ligase-like"/>
    <property type="match status" value="1"/>
</dbReference>
<sequence length="352" mass="38567">MLASQWSVPQQDKETLLLSGLNDLSKHHSANCKEYGRITNALWDRFSAARVEDVPFVPVSLFKSHRLSSVPHEAVRMTMTSSGTTGSSLSKIAIDHETTSRQARSLNASISAVVGGKRPPMLVVDSETVVRDPKLLSARGAGVLGMMRFGRDHCFLLDGDMKFRREALRDWVAKHQGTPILIFGFTFLVWQFLYSFTQEDKLDLSNGVLVHSGGWKKLQSEAVSPDVFRASFHQSSGLSRIYNFYGMVEQMGAICLEASDGFLYPPNIADVIIRDPATFAPLAPGKEGLIQMVSLVPTSYPGHSVLTEDLGVIEYIDRGVDGRLGKALRVIGRLPKTELRGCSDVVAASLAA</sequence>
<keyword evidence="3" id="KW-1185">Reference proteome</keyword>
<protein>
    <submittedName>
        <fullName evidence="2">Acyl-protein synthetase</fullName>
    </submittedName>
</protein>